<feature type="transmembrane region" description="Helical" evidence="5">
    <location>
        <begin position="193"/>
        <end position="212"/>
    </location>
</feature>
<dbReference type="InterPro" id="IPR004837">
    <property type="entry name" value="NaCa_Exmemb"/>
</dbReference>
<dbReference type="GO" id="GO:0016020">
    <property type="term" value="C:membrane"/>
    <property type="evidence" value="ECO:0007669"/>
    <property type="project" value="UniProtKB-SubCell"/>
</dbReference>
<dbReference type="Proteomes" id="UP000048926">
    <property type="component" value="Unassembled WGS sequence"/>
</dbReference>
<evidence type="ECO:0000313" key="7">
    <source>
        <dbReference type="EMBL" id="CTQ45965.1"/>
    </source>
</evidence>
<feature type="transmembrane region" description="Helical" evidence="5">
    <location>
        <begin position="75"/>
        <end position="98"/>
    </location>
</feature>
<dbReference type="OrthoDB" id="153124at2"/>
<feature type="transmembrane region" description="Helical" evidence="5">
    <location>
        <begin position="257"/>
        <end position="275"/>
    </location>
</feature>
<keyword evidence="3 5" id="KW-1133">Transmembrane helix</keyword>
<reference evidence="8" key="1">
    <citation type="submission" date="2015-07" db="EMBL/GenBank/DDBJ databases">
        <authorList>
            <person name="Rodrigo-Torres Lidia"/>
            <person name="Arahal R.David."/>
        </authorList>
    </citation>
    <scope>NUCLEOTIDE SEQUENCE [LARGE SCALE GENOMIC DNA]</scope>
    <source>
        <strain evidence="8">CECT 4801</strain>
    </source>
</reference>
<keyword evidence="2 5" id="KW-0812">Transmembrane</keyword>
<evidence type="ECO:0000256" key="1">
    <source>
        <dbReference type="ARBA" id="ARBA00004141"/>
    </source>
</evidence>
<keyword evidence="8" id="KW-1185">Reference proteome</keyword>
<feature type="transmembrane region" description="Helical" evidence="5">
    <location>
        <begin position="135"/>
        <end position="157"/>
    </location>
</feature>
<feature type="transmembrane region" description="Helical" evidence="5">
    <location>
        <begin position="224"/>
        <end position="250"/>
    </location>
</feature>
<gene>
    <name evidence="7" type="ORF">LAL4801_04420</name>
</gene>
<organism evidence="7 8">
    <name type="scientific">Roseibium aggregatum</name>
    <dbReference type="NCBI Taxonomy" id="187304"/>
    <lineage>
        <taxon>Bacteria</taxon>
        <taxon>Pseudomonadati</taxon>
        <taxon>Pseudomonadota</taxon>
        <taxon>Alphaproteobacteria</taxon>
        <taxon>Hyphomicrobiales</taxon>
        <taxon>Stappiaceae</taxon>
        <taxon>Roseibium</taxon>
    </lineage>
</organism>
<feature type="transmembrane region" description="Helical" evidence="5">
    <location>
        <begin position="6"/>
        <end position="30"/>
    </location>
</feature>
<feature type="transmembrane region" description="Helical" evidence="5">
    <location>
        <begin position="322"/>
        <end position="342"/>
    </location>
</feature>
<dbReference type="Gene3D" id="1.20.1420.30">
    <property type="entry name" value="NCX, central ion-binding region"/>
    <property type="match status" value="2"/>
</dbReference>
<name>A0A0M6Y789_9HYPH</name>
<dbReference type="STRING" id="187304.B0E33_14790"/>
<evidence type="ECO:0000313" key="8">
    <source>
        <dbReference type="Proteomes" id="UP000048926"/>
    </source>
</evidence>
<dbReference type="Pfam" id="PF01699">
    <property type="entry name" value="Na_Ca_ex"/>
    <property type="match status" value="2"/>
</dbReference>
<evidence type="ECO:0000256" key="2">
    <source>
        <dbReference type="ARBA" id="ARBA00022692"/>
    </source>
</evidence>
<dbReference type="AlphaFoldDB" id="A0A0M6Y789"/>
<dbReference type="GO" id="GO:0055085">
    <property type="term" value="P:transmembrane transport"/>
    <property type="evidence" value="ECO:0007669"/>
    <property type="project" value="InterPro"/>
</dbReference>
<dbReference type="InterPro" id="IPR044880">
    <property type="entry name" value="NCX_ion-bd_dom_sf"/>
</dbReference>
<sequence length="343" mass="35547">MGFDSLPLWVLLALFAGAGGVILVCGIHLTGQADRIADRTGLGEALVGGVLLGAATSLSGTVVSVTAALDGRASLAFSNGVGGIAAQTAFLAIADIVYRRGNLEHVAADVSSLFQCALLMLLLAIPLVAYTTPEITLLGVHPASYALVIVYGSGLLAQRHVREQPMWRVVNTSETHEDSPDEEQHDLRGNLRLIAGFSALMLILASMGWVLAEVAGALTDRFNLNASLVGALMTAVVTSLPELVTTLAAVHRGALQLAIGGIVGGNTFDTLFLTLSDVAYRDGSLYQAVSPQDYFWLAIGLVMTAVLLLGLLVRQKSGPGGIGFESVSLLGIYGGAIALQALG</sequence>
<evidence type="ECO:0000259" key="6">
    <source>
        <dbReference type="Pfam" id="PF01699"/>
    </source>
</evidence>
<proteinExistence type="predicted"/>
<feature type="domain" description="Sodium/calcium exchanger membrane region" evidence="6">
    <location>
        <begin position="11"/>
        <end position="131"/>
    </location>
</feature>
<dbReference type="EMBL" id="CXST01000003">
    <property type="protein sequence ID" value="CTQ45965.1"/>
    <property type="molecule type" value="Genomic_DNA"/>
</dbReference>
<evidence type="ECO:0000256" key="3">
    <source>
        <dbReference type="ARBA" id="ARBA00022989"/>
    </source>
</evidence>
<feature type="transmembrane region" description="Helical" evidence="5">
    <location>
        <begin position="110"/>
        <end position="129"/>
    </location>
</feature>
<evidence type="ECO:0000256" key="5">
    <source>
        <dbReference type="SAM" id="Phobius"/>
    </source>
</evidence>
<comment type="subcellular location">
    <subcellularLocation>
        <location evidence="1">Membrane</location>
        <topology evidence="1">Multi-pass membrane protein</topology>
    </subcellularLocation>
</comment>
<feature type="transmembrane region" description="Helical" evidence="5">
    <location>
        <begin position="295"/>
        <end position="313"/>
    </location>
</feature>
<dbReference type="RefSeq" id="WP_055659627.1">
    <property type="nucleotide sequence ID" value="NZ_CXST01000003.1"/>
</dbReference>
<keyword evidence="4 5" id="KW-0472">Membrane</keyword>
<evidence type="ECO:0000256" key="4">
    <source>
        <dbReference type="ARBA" id="ARBA00023136"/>
    </source>
</evidence>
<accession>A0A0M6Y789</accession>
<feature type="transmembrane region" description="Helical" evidence="5">
    <location>
        <begin position="42"/>
        <end position="69"/>
    </location>
</feature>
<feature type="domain" description="Sodium/calcium exchanger membrane region" evidence="6">
    <location>
        <begin position="194"/>
        <end position="340"/>
    </location>
</feature>
<protein>
    <submittedName>
        <fullName evidence="7">Putative calcium/sodium:proton antiporter</fullName>
    </submittedName>
</protein>